<name>B1WX04_CROS5</name>
<dbReference type="eggNOG" id="ENOG5033HE9">
    <property type="taxonomic scope" value="Bacteria"/>
</dbReference>
<keyword evidence="2" id="KW-1185">Reference proteome</keyword>
<reference evidence="1 2" key="1">
    <citation type="journal article" date="2008" name="Proc. Natl. Acad. Sci. U.S.A.">
        <title>The genome of Cyanothece 51142, a unicellular diazotrophic cyanobacterium important in the marine nitrogen cycle.</title>
        <authorList>
            <person name="Welsh E.A."/>
            <person name="Liberton M."/>
            <person name="Stoeckel J."/>
            <person name="Loh T."/>
            <person name="Elvitigala T."/>
            <person name="Wang C."/>
            <person name="Wollam A."/>
            <person name="Fulton R.S."/>
            <person name="Clifton S.W."/>
            <person name="Jacobs J.M."/>
            <person name="Aurora R."/>
            <person name="Ghosh B.K."/>
            <person name="Sherman L.A."/>
            <person name="Smith R.D."/>
            <person name="Wilson R.K."/>
            <person name="Pakrasi H.B."/>
        </authorList>
    </citation>
    <scope>NUCLEOTIDE SEQUENCE [LARGE SCALE GENOMIC DNA]</scope>
    <source>
        <strain evidence="2">ATCC 51142 / BH68</strain>
    </source>
</reference>
<protein>
    <recommendedName>
        <fullName evidence="3">KGK family protein</fullName>
    </recommendedName>
</protein>
<dbReference type="KEGG" id="cyt:cce_3125"/>
<dbReference type="AlphaFoldDB" id="B1WX04"/>
<gene>
    <name evidence="1" type="ordered locus">cce_3125</name>
</gene>
<dbReference type="Proteomes" id="UP000001203">
    <property type="component" value="Chromosome circular"/>
</dbReference>
<dbReference type="Pfam" id="PF08872">
    <property type="entry name" value="KGK"/>
    <property type="match status" value="1"/>
</dbReference>
<organism evidence="1 2">
    <name type="scientific">Crocosphaera subtropica (strain ATCC 51142 / BH68)</name>
    <name type="common">Cyanothece sp. (strain ATCC 51142)</name>
    <dbReference type="NCBI Taxonomy" id="43989"/>
    <lineage>
        <taxon>Bacteria</taxon>
        <taxon>Bacillati</taxon>
        <taxon>Cyanobacteriota</taxon>
        <taxon>Cyanophyceae</taxon>
        <taxon>Oscillatoriophycideae</taxon>
        <taxon>Chroococcales</taxon>
        <taxon>Aphanothecaceae</taxon>
        <taxon>Crocosphaera</taxon>
        <taxon>Crocosphaera subtropica</taxon>
    </lineage>
</organism>
<proteinExistence type="predicted"/>
<dbReference type="InterPro" id="IPR014971">
    <property type="entry name" value="KGK"/>
</dbReference>
<dbReference type="HOGENOM" id="CLU_3268857_0_0_3"/>
<evidence type="ECO:0000313" key="2">
    <source>
        <dbReference type="Proteomes" id="UP000001203"/>
    </source>
</evidence>
<accession>B1WX04</accession>
<evidence type="ECO:0000313" key="1">
    <source>
        <dbReference type="EMBL" id="ACB52473.1"/>
    </source>
</evidence>
<dbReference type="EMBL" id="CP000806">
    <property type="protein sequence ID" value="ACB52473.1"/>
    <property type="molecule type" value="Genomic_DNA"/>
</dbReference>
<evidence type="ECO:0008006" key="3">
    <source>
        <dbReference type="Google" id="ProtNLM"/>
    </source>
</evidence>
<sequence>MGSNSWKKGKIRLKVSLEFIPDEPKIKEIESPLDDIRQSIN</sequence>